<reference evidence="2" key="2">
    <citation type="submission" date="2017-11" db="EMBL/GenBank/DDBJ databases">
        <title>Coralsnake Venomics: Analyses of Venom Gland Transcriptomes and Proteomes of Six Brazilian Taxa.</title>
        <authorList>
            <person name="Aird S.D."/>
            <person name="Jorge da Silva N."/>
            <person name="Qiu L."/>
            <person name="Villar-Briones A."/>
            <person name="Aparecida-Saddi V."/>
            <person name="Campos-Telles M.P."/>
            <person name="Grau M."/>
            <person name="Mikheyev A.S."/>
        </authorList>
    </citation>
    <scope>NUCLEOTIDE SEQUENCE</scope>
    <source>
        <tissue evidence="2">Venom_gland</tissue>
    </source>
</reference>
<keyword evidence="1" id="KW-0812">Transmembrane</keyword>
<reference evidence="2" key="1">
    <citation type="submission" date="2017-07" db="EMBL/GenBank/DDBJ databases">
        <authorList>
            <person name="Mikheyev A."/>
            <person name="Grau M."/>
        </authorList>
    </citation>
    <scope>NUCLEOTIDE SEQUENCE</scope>
    <source>
        <tissue evidence="2">Venom_gland</tissue>
    </source>
</reference>
<accession>A0A2D4M7K1</accession>
<evidence type="ECO:0000313" key="2">
    <source>
        <dbReference type="EMBL" id="LAB29324.1"/>
    </source>
</evidence>
<keyword evidence="1" id="KW-1133">Transmembrane helix</keyword>
<proteinExistence type="predicted"/>
<protein>
    <submittedName>
        <fullName evidence="2">Uncharacterized protein</fullName>
    </submittedName>
</protein>
<sequence length="160" mass="17971">MLASGNDSILFRIFTSLLFDILTFCLVQMSINISFFLLPHFVTLFTLLKVPGNSLLVLSYVPLFPELCWEGFSTFVPCPRSSNLVSIHGKEVNQETVNSSPASGIKELGDLGSVPLSQPLYCNVLSYYNVHIITWQINQFRFKFLPNTEGNFIILQISSV</sequence>
<dbReference type="EMBL" id="IACM01076473">
    <property type="protein sequence ID" value="LAB29324.1"/>
    <property type="molecule type" value="Transcribed_RNA"/>
</dbReference>
<keyword evidence="1" id="KW-0472">Membrane</keyword>
<name>A0A2D4M7K1_9SAUR</name>
<evidence type="ECO:0000256" key="1">
    <source>
        <dbReference type="SAM" id="Phobius"/>
    </source>
</evidence>
<organism evidence="2">
    <name type="scientific">Micrurus spixii</name>
    <name type="common">Amazon coral snake</name>
    <dbReference type="NCBI Taxonomy" id="129469"/>
    <lineage>
        <taxon>Eukaryota</taxon>
        <taxon>Metazoa</taxon>
        <taxon>Chordata</taxon>
        <taxon>Craniata</taxon>
        <taxon>Vertebrata</taxon>
        <taxon>Euteleostomi</taxon>
        <taxon>Lepidosauria</taxon>
        <taxon>Squamata</taxon>
        <taxon>Bifurcata</taxon>
        <taxon>Unidentata</taxon>
        <taxon>Episquamata</taxon>
        <taxon>Toxicofera</taxon>
        <taxon>Serpentes</taxon>
        <taxon>Colubroidea</taxon>
        <taxon>Elapidae</taxon>
        <taxon>Elapinae</taxon>
        <taxon>Micrurus</taxon>
    </lineage>
</organism>
<feature type="transmembrane region" description="Helical" evidence="1">
    <location>
        <begin position="9"/>
        <end position="31"/>
    </location>
</feature>
<dbReference type="AlphaFoldDB" id="A0A2D4M7K1"/>